<proteinExistence type="predicted"/>
<accession>A0ABT5S6J3</accession>
<evidence type="ECO:0000313" key="1">
    <source>
        <dbReference type="EMBL" id="MDD7913721.1"/>
    </source>
</evidence>
<dbReference type="RefSeq" id="WP_265726187.1">
    <property type="nucleotide sequence ID" value="NZ_JAOSLC020000002.1"/>
</dbReference>
<evidence type="ECO:0000313" key="2">
    <source>
        <dbReference type="Proteomes" id="UP001151478"/>
    </source>
</evidence>
<reference evidence="1" key="1">
    <citation type="submission" date="2023-02" db="EMBL/GenBank/DDBJ databases">
        <title>Polaribacter ponticola sp. nov., isolated from seawater.</title>
        <authorList>
            <person name="Baek J.H."/>
            <person name="Kim J.M."/>
            <person name="Choi D.G."/>
            <person name="Jeon C.O."/>
        </authorList>
    </citation>
    <scope>NUCLEOTIDE SEQUENCE</scope>
    <source>
        <strain evidence="1">MSW5</strain>
    </source>
</reference>
<keyword evidence="2" id="KW-1185">Reference proteome</keyword>
<dbReference type="Proteomes" id="UP001151478">
    <property type="component" value="Unassembled WGS sequence"/>
</dbReference>
<dbReference type="EMBL" id="JAOSLC020000002">
    <property type="protein sequence ID" value="MDD7913721.1"/>
    <property type="molecule type" value="Genomic_DNA"/>
</dbReference>
<name>A0ABT5S6J3_9FLAO</name>
<gene>
    <name evidence="1" type="ORF">N5A56_004525</name>
</gene>
<protein>
    <recommendedName>
        <fullName evidence="3">TolC family protein</fullName>
    </recommendedName>
</protein>
<organism evidence="1 2">
    <name type="scientific">Polaribacter ponticola</name>
    <dbReference type="NCBI Taxonomy" id="2978475"/>
    <lineage>
        <taxon>Bacteria</taxon>
        <taxon>Pseudomonadati</taxon>
        <taxon>Bacteroidota</taxon>
        <taxon>Flavobacteriia</taxon>
        <taxon>Flavobacteriales</taxon>
        <taxon>Flavobacteriaceae</taxon>
    </lineage>
</organism>
<comment type="caution">
    <text evidence="1">The sequence shown here is derived from an EMBL/GenBank/DDBJ whole genome shotgun (WGS) entry which is preliminary data.</text>
</comment>
<evidence type="ECO:0008006" key="3">
    <source>
        <dbReference type="Google" id="ProtNLM"/>
    </source>
</evidence>
<sequence>MKKSIFLFALLVNSIYSFGQELPFKKVDLSNAVALENQMQQLAALCDTQNLSELDLFKFQLIKENYTDALSTIKKE</sequence>